<evidence type="ECO:0000313" key="6">
    <source>
        <dbReference type="Proteomes" id="UP001197378"/>
    </source>
</evidence>
<dbReference type="RefSeq" id="WP_215885371.1">
    <property type="nucleotide sequence ID" value="NZ_JAAXYO010000036.1"/>
</dbReference>
<evidence type="ECO:0000256" key="3">
    <source>
        <dbReference type="ARBA" id="ARBA00023125"/>
    </source>
</evidence>
<keyword evidence="2" id="KW-0067">ATP-binding</keyword>
<comment type="caution">
    <text evidence="5">The sequence shown here is derived from an EMBL/GenBank/DDBJ whole genome shotgun (WGS) entry which is preliminary data.</text>
</comment>
<dbReference type="InterPro" id="IPR000432">
    <property type="entry name" value="DNA_mismatch_repair_MutS_C"/>
</dbReference>
<gene>
    <name evidence="5" type="ORF">HFQ13_03015</name>
</gene>
<accession>A0AAE3CIX6</accession>
<dbReference type="GO" id="GO:0005829">
    <property type="term" value="C:cytosol"/>
    <property type="evidence" value="ECO:0007669"/>
    <property type="project" value="TreeGrafter"/>
</dbReference>
<evidence type="ECO:0000256" key="1">
    <source>
        <dbReference type="ARBA" id="ARBA00022741"/>
    </source>
</evidence>
<dbReference type="SMART" id="SM00534">
    <property type="entry name" value="MUTSac"/>
    <property type="match status" value="1"/>
</dbReference>
<dbReference type="GO" id="GO:0030983">
    <property type="term" value="F:mismatched DNA binding"/>
    <property type="evidence" value="ECO:0007669"/>
    <property type="project" value="InterPro"/>
</dbReference>
<dbReference type="Pfam" id="PF00488">
    <property type="entry name" value="MutS_V"/>
    <property type="match status" value="1"/>
</dbReference>
<feature type="domain" description="DNA mismatch repair proteins mutS family" evidence="4">
    <location>
        <begin position="352"/>
        <end position="536"/>
    </location>
</feature>
<dbReference type="GO" id="GO:0140664">
    <property type="term" value="F:ATP-dependent DNA damage sensor activity"/>
    <property type="evidence" value="ECO:0007669"/>
    <property type="project" value="InterPro"/>
</dbReference>
<dbReference type="AlphaFoldDB" id="A0AAE3CIX6"/>
<keyword evidence="3" id="KW-0238">DNA-binding</keyword>
<organism evidence="5 6">
    <name type="scientific">Igneacidithiobacillus copahuensis</name>
    <dbReference type="NCBI Taxonomy" id="2724909"/>
    <lineage>
        <taxon>Bacteria</taxon>
        <taxon>Pseudomonadati</taxon>
        <taxon>Pseudomonadota</taxon>
        <taxon>Acidithiobacillia</taxon>
        <taxon>Acidithiobacillales</taxon>
        <taxon>Acidithiobacillaceae</taxon>
        <taxon>Igneacidithiobacillus</taxon>
    </lineage>
</organism>
<dbReference type="GO" id="GO:0005524">
    <property type="term" value="F:ATP binding"/>
    <property type="evidence" value="ECO:0007669"/>
    <property type="project" value="UniProtKB-KW"/>
</dbReference>
<dbReference type="SUPFAM" id="SSF52540">
    <property type="entry name" value="P-loop containing nucleoside triphosphate hydrolases"/>
    <property type="match status" value="1"/>
</dbReference>
<dbReference type="InterPro" id="IPR027417">
    <property type="entry name" value="P-loop_NTPase"/>
</dbReference>
<evidence type="ECO:0000256" key="2">
    <source>
        <dbReference type="ARBA" id="ARBA00022840"/>
    </source>
</evidence>
<dbReference type="Gene3D" id="3.40.50.300">
    <property type="entry name" value="P-loop containing nucleotide triphosphate hydrolases"/>
    <property type="match status" value="1"/>
</dbReference>
<dbReference type="InterPro" id="IPR045076">
    <property type="entry name" value="MutS"/>
</dbReference>
<dbReference type="GO" id="GO:0006298">
    <property type="term" value="P:mismatch repair"/>
    <property type="evidence" value="ECO:0007669"/>
    <property type="project" value="InterPro"/>
</dbReference>
<keyword evidence="6" id="KW-1185">Reference proteome</keyword>
<protein>
    <submittedName>
        <fullName evidence="5">DNA mismatch repair protein MutS</fullName>
    </submittedName>
</protein>
<name>A0AAE3CIX6_9PROT</name>
<evidence type="ECO:0000313" key="5">
    <source>
        <dbReference type="EMBL" id="MBU2787192.1"/>
    </source>
</evidence>
<evidence type="ECO:0000259" key="4">
    <source>
        <dbReference type="SMART" id="SM00534"/>
    </source>
</evidence>
<dbReference type="EMBL" id="JAAXYO010000036">
    <property type="protein sequence ID" value="MBU2787192.1"/>
    <property type="molecule type" value="Genomic_DNA"/>
</dbReference>
<dbReference type="PANTHER" id="PTHR11361">
    <property type="entry name" value="DNA MISMATCH REPAIR PROTEIN MUTS FAMILY MEMBER"/>
    <property type="match status" value="1"/>
</dbReference>
<sequence>MTSVISLLWPEGEAKQDPTPEAAVFHDLHLQEIFAAVCLPVPDFALVDWYHAFPGKSTVIRHRQAILRDLLQPSIRSAWTSFTQRMQTLRRQLEQAQKLYHDRQRQRVFLDAIGNYQTVFSSLVDALTAAKPRSTALCTVLEGLIHELQAPQRQEMHDTARALRQELDALRYDLQISGSHVSLWRECLQRNVDEEIVHTFSRFLAAPSGEENAREEQEIGQMDVDPVQARVLDAIAELFPELFARLAVFYQRWAQPDPQAAIDAVPALRMARYPFVFVPLLHWERELQFYLAFLDFLSPLEAAGLPSCVPELCEEEKRTHAESAYDLALAARLRQEQQENPVLNDIDLHGSERILLVSGPNQGGKTTYARCFGQLHYLAGIGLPVPAQQAQLFVCDAIYTHFERREDAESERSKLEADLLRLRHDLERATPRSIFVLNELFHSTTLDDARFLSQELLKRLRHLDPLVLWVSFLDELSRSGADVVSILSMVDSEEEDKRTFRLLRKPADGLAHALSLARKFGLDYPQLLARIAHASPSS</sequence>
<reference evidence="5" key="1">
    <citation type="journal article" date="2021" name="ISME J.">
        <title>Genomic evolution of the class Acidithiobacillia: deep-branching Proteobacteria living in extreme acidic conditions.</title>
        <authorList>
            <person name="Moya-Beltran A."/>
            <person name="Beard S."/>
            <person name="Rojas-Villalobos C."/>
            <person name="Issotta F."/>
            <person name="Gallardo Y."/>
            <person name="Ulloa R."/>
            <person name="Giaveno A."/>
            <person name="Degli Esposti M."/>
            <person name="Johnson D.B."/>
            <person name="Quatrini R."/>
        </authorList>
    </citation>
    <scope>NUCLEOTIDE SEQUENCE</scope>
    <source>
        <strain evidence="5">VAN18-1</strain>
    </source>
</reference>
<dbReference type="PANTHER" id="PTHR11361:SF34">
    <property type="entry name" value="DNA MISMATCH REPAIR PROTEIN MSH1, MITOCHONDRIAL"/>
    <property type="match status" value="1"/>
</dbReference>
<keyword evidence="1" id="KW-0547">Nucleotide-binding</keyword>
<proteinExistence type="predicted"/>
<dbReference type="Proteomes" id="UP001197378">
    <property type="component" value="Unassembled WGS sequence"/>
</dbReference>